<dbReference type="EMBL" id="VWYW01002110">
    <property type="protein sequence ID" value="NXF13861.1"/>
    <property type="molecule type" value="Genomic_DNA"/>
</dbReference>
<feature type="non-terminal residue" evidence="2">
    <location>
        <position position="68"/>
    </location>
</feature>
<organism evidence="2 3">
    <name type="scientific">Smithornis capensis</name>
    <dbReference type="NCBI Taxonomy" id="363769"/>
    <lineage>
        <taxon>Eukaryota</taxon>
        <taxon>Metazoa</taxon>
        <taxon>Chordata</taxon>
        <taxon>Craniata</taxon>
        <taxon>Vertebrata</taxon>
        <taxon>Euteleostomi</taxon>
        <taxon>Archelosauria</taxon>
        <taxon>Archosauria</taxon>
        <taxon>Dinosauria</taxon>
        <taxon>Saurischia</taxon>
        <taxon>Theropoda</taxon>
        <taxon>Coelurosauria</taxon>
        <taxon>Aves</taxon>
        <taxon>Neognathae</taxon>
        <taxon>Neoaves</taxon>
        <taxon>Telluraves</taxon>
        <taxon>Australaves</taxon>
        <taxon>Passeriformes</taxon>
        <taxon>Eurylaimidae</taxon>
        <taxon>Smithornis</taxon>
    </lineage>
</organism>
<dbReference type="InterPro" id="IPR043136">
    <property type="entry name" value="B30.2/SPRY_sf"/>
</dbReference>
<dbReference type="InterPro" id="IPR001870">
    <property type="entry name" value="B30.2/SPRY"/>
</dbReference>
<protein>
    <submittedName>
        <fullName evidence="2">TRI41 ligase</fullName>
    </submittedName>
</protein>
<sequence>KAYTSPDHTLLPEIQTPKRIRVSLDYKEGRVAFFSVDEGIHIFTFPLASFDGKKVHPWFWLGPATRLK</sequence>
<feature type="domain" description="B30.2/SPRY" evidence="1">
    <location>
        <begin position="1"/>
        <end position="68"/>
    </location>
</feature>
<dbReference type="SUPFAM" id="SSF49899">
    <property type="entry name" value="Concanavalin A-like lectins/glucanases"/>
    <property type="match status" value="1"/>
</dbReference>
<accession>A0A7K8R7T1</accession>
<dbReference type="AlphaFoldDB" id="A0A7K8R7T1"/>
<dbReference type="InterPro" id="IPR013320">
    <property type="entry name" value="ConA-like_dom_sf"/>
</dbReference>
<dbReference type="Pfam" id="PF00622">
    <property type="entry name" value="SPRY"/>
    <property type="match status" value="1"/>
</dbReference>
<reference evidence="2 3" key="1">
    <citation type="submission" date="2019-09" db="EMBL/GenBank/DDBJ databases">
        <title>Bird 10,000 Genomes (B10K) Project - Family phase.</title>
        <authorList>
            <person name="Zhang G."/>
        </authorList>
    </citation>
    <scope>NUCLEOTIDE SEQUENCE [LARGE SCALE GENOMIC DNA]</scope>
    <source>
        <strain evidence="2">B10K-CU-031-20</strain>
    </source>
</reference>
<dbReference type="GO" id="GO:0016874">
    <property type="term" value="F:ligase activity"/>
    <property type="evidence" value="ECO:0007669"/>
    <property type="project" value="UniProtKB-KW"/>
</dbReference>
<comment type="caution">
    <text evidence="2">The sequence shown here is derived from an EMBL/GenBank/DDBJ whole genome shotgun (WGS) entry which is preliminary data.</text>
</comment>
<proteinExistence type="predicted"/>
<evidence type="ECO:0000313" key="2">
    <source>
        <dbReference type="EMBL" id="NXF13861.1"/>
    </source>
</evidence>
<evidence type="ECO:0000259" key="1">
    <source>
        <dbReference type="PROSITE" id="PS50188"/>
    </source>
</evidence>
<keyword evidence="2" id="KW-0436">Ligase</keyword>
<feature type="non-terminal residue" evidence="2">
    <location>
        <position position="1"/>
    </location>
</feature>
<dbReference type="Gene3D" id="2.60.120.920">
    <property type="match status" value="1"/>
</dbReference>
<name>A0A7K8R7T1_9PASS</name>
<gene>
    <name evidence="2" type="primary">Trim41</name>
    <name evidence="2" type="ORF">SMICAP_R14863</name>
</gene>
<evidence type="ECO:0000313" key="3">
    <source>
        <dbReference type="Proteomes" id="UP000567624"/>
    </source>
</evidence>
<dbReference type="Proteomes" id="UP000567624">
    <property type="component" value="Unassembled WGS sequence"/>
</dbReference>
<keyword evidence="3" id="KW-1185">Reference proteome</keyword>
<dbReference type="PROSITE" id="PS50188">
    <property type="entry name" value="B302_SPRY"/>
    <property type="match status" value="1"/>
</dbReference>
<dbReference type="InterPro" id="IPR003877">
    <property type="entry name" value="SPRY_dom"/>
</dbReference>